<accession>A0A9N8ZB17</accession>
<keyword evidence="8 9" id="KW-0472">Membrane</keyword>
<dbReference type="InterPro" id="IPR013083">
    <property type="entry name" value="Znf_RING/FYVE/PHD"/>
</dbReference>
<feature type="compositionally biased region" description="Acidic residues" evidence="10">
    <location>
        <begin position="105"/>
        <end position="120"/>
    </location>
</feature>
<evidence type="ECO:0000259" key="11">
    <source>
        <dbReference type="PROSITE" id="PS50868"/>
    </source>
</evidence>
<dbReference type="AlphaFoldDB" id="A0A9N8ZB17"/>
<feature type="domain" description="Post-SET" evidence="11">
    <location>
        <begin position="188"/>
        <end position="204"/>
    </location>
</feature>
<dbReference type="GO" id="GO:1902603">
    <property type="term" value="P:carnitine transmembrane transport"/>
    <property type="evidence" value="ECO:0007669"/>
    <property type="project" value="TreeGrafter"/>
</dbReference>
<dbReference type="InterPro" id="IPR050567">
    <property type="entry name" value="Mitochondrial_Carrier"/>
</dbReference>
<comment type="similarity">
    <text evidence="2">Belongs to the mitochondrial carrier (TC 2.A.29) family.</text>
</comment>
<dbReference type="GO" id="GO:0031966">
    <property type="term" value="C:mitochondrial membrane"/>
    <property type="evidence" value="ECO:0007669"/>
    <property type="project" value="UniProtKB-SubCell"/>
</dbReference>
<dbReference type="Gene3D" id="1.50.40.10">
    <property type="entry name" value="Mitochondrial carrier domain"/>
    <property type="match status" value="2"/>
</dbReference>
<evidence type="ECO:0000313" key="13">
    <source>
        <dbReference type="Proteomes" id="UP000789508"/>
    </source>
</evidence>
<reference evidence="12" key="1">
    <citation type="submission" date="2021-06" db="EMBL/GenBank/DDBJ databases">
        <authorList>
            <person name="Kallberg Y."/>
            <person name="Tangrot J."/>
            <person name="Rosling A."/>
        </authorList>
    </citation>
    <scope>NUCLEOTIDE SEQUENCE</scope>
    <source>
        <strain evidence="12">FL130A</strain>
    </source>
</reference>
<keyword evidence="4 9" id="KW-0812">Transmembrane</keyword>
<sequence>MESRILATTRRRPRRTSVDAINNASSSRQINTPQPQLTNTFVATPQKRPYDVIDLTNDDDEKDQENNFIENKTLVTSALSSFNDSAMTVIHTEPTPTSMLVTVPSDEESGDDSSDEEQENIELQPSRLQPVAPVRLRNTEPARPPIAAGLCEICRENYTRLEYGSDLCPDAFCVECWHTYLSMKLKEHKFPCRCPAPRCRSVVNPDNASRLFRLQPTNPIASTSLENTVNVLGSKSEIEILIQKFKRLHDEAIMQNKIYCPVRTCSRALQYDPKVARSNLERGHWICANCMVPYHHGLACRGFQDIERAKGSANTLEEQQTLTAIRNQKMQKCPNCGFWSSEIRNFVLENSNMSTDIAAPAPAVIATTNAEHHEATVAEQKQTTSGLKSFISGGFGGVAAVLVGHPFDLIKVRLQTAPAGTYTGILDVTKQTIAKDGLRGYVFKNFGVNEGFGEAVYLNMKVRMNRLYRGMGPPLVGVTPVFAVSFWSYDLGKKLVYAVTPNRTSQTLNLGEIMAAGFFSAGPTTLLMGPLERIKVLLQVQGQGGEAKYKGPIDAVRQLYKEGGIRSIFRGSAATFLRDGPGSAAYFGVYELTKRLLTPKGSTPDQLNPGAVLFAGGMAAIPPDVLKSRLQSAPTGTYSGTLDVLRHLLKTDGPGALFKGLGPAMLRAFPANAACFLGVEYSLKAMNYLW</sequence>
<name>A0A9N8ZB17_9GLOM</name>
<gene>
    <name evidence="12" type="ORF">ALEPTO_LOCUS2510</name>
</gene>
<keyword evidence="5" id="KW-0677">Repeat</keyword>
<evidence type="ECO:0000256" key="10">
    <source>
        <dbReference type="SAM" id="MobiDB-lite"/>
    </source>
</evidence>
<dbReference type="SUPFAM" id="SSF57850">
    <property type="entry name" value="RING/U-box"/>
    <property type="match status" value="1"/>
</dbReference>
<organism evidence="12 13">
    <name type="scientific">Ambispora leptoticha</name>
    <dbReference type="NCBI Taxonomy" id="144679"/>
    <lineage>
        <taxon>Eukaryota</taxon>
        <taxon>Fungi</taxon>
        <taxon>Fungi incertae sedis</taxon>
        <taxon>Mucoromycota</taxon>
        <taxon>Glomeromycotina</taxon>
        <taxon>Glomeromycetes</taxon>
        <taxon>Archaeosporales</taxon>
        <taxon>Ambisporaceae</taxon>
        <taxon>Ambispora</taxon>
    </lineage>
</organism>
<keyword evidence="6" id="KW-1133">Transmembrane helix</keyword>
<dbReference type="EMBL" id="CAJVPS010000374">
    <property type="protein sequence ID" value="CAG8481483.1"/>
    <property type="molecule type" value="Genomic_DNA"/>
</dbReference>
<feature type="repeat" description="Solcar" evidence="9">
    <location>
        <begin position="384"/>
        <end position="495"/>
    </location>
</feature>
<evidence type="ECO:0000256" key="8">
    <source>
        <dbReference type="ARBA" id="ARBA00023136"/>
    </source>
</evidence>
<keyword evidence="3" id="KW-0813">Transport</keyword>
<evidence type="ECO:0000256" key="9">
    <source>
        <dbReference type="PROSITE-ProRule" id="PRU00282"/>
    </source>
</evidence>
<dbReference type="SUPFAM" id="SSF103506">
    <property type="entry name" value="Mitochondrial carrier"/>
    <property type="match status" value="1"/>
</dbReference>
<proteinExistence type="inferred from homology"/>
<evidence type="ECO:0000313" key="12">
    <source>
        <dbReference type="EMBL" id="CAG8481483.1"/>
    </source>
</evidence>
<evidence type="ECO:0000256" key="1">
    <source>
        <dbReference type="ARBA" id="ARBA00004225"/>
    </source>
</evidence>
<feature type="compositionally biased region" description="Polar residues" evidence="10">
    <location>
        <begin position="19"/>
        <end position="38"/>
    </location>
</feature>
<dbReference type="Proteomes" id="UP000789508">
    <property type="component" value="Unassembled WGS sequence"/>
</dbReference>
<keyword evidence="13" id="KW-1185">Reference proteome</keyword>
<evidence type="ECO:0000256" key="2">
    <source>
        <dbReference type="ARBA" id="ARBA00006375"/>
    </source>
</evidence>
<dbReference type="InterPro" id="IPR003616">
    <property type="entry name" value="Post-SET_dom"/>
</dbReference>
<dbReference type="GO" id="GO:0015227">
    <property type="term" value="F:O-acyl-L-carnitine transmembrane transporter activity"/>
    <property type="evidence" value="ECO:0007669"/>
    <property type="project" value="TreeGrafter"/>
</dbReference>
<feature type="repeat" description="Solcar" evidence="9">
    <location>
        <begin position="607"/>
        <end position="685"/>
    </location>
</feature>
<protein>
    <submittedName>
        <fullName evidence="12">14450_t:CDS:1</fullName>
    </submittedName>
</protein>
<evidence type="ECO:0000256" key="7">
    <source>
        <dbReference type="ARBA" id="ARBA00023128"/>
    </source>
</evidence>
<dbReference type="PROSITE" id="PS50868">
    <property type="entry name" value="POST_SET"/>
    <property type="match status" value="1"/>
</dbReference>
<dbReference type="PROSITE" id="PS50920">
    <property type="entry name" value="SOLCAR"/>
    <property type="match status" value="3"/>
</dbReference>
<evidence type="ECO:0000256" key="5">
    <source>
        <dbReference type="ARBA" id="ARBA00022737"/>
    </source>
</evidence>
<dbReference type="OrthoDB" id="14252at2759"/>
<dbReference type="InterPro" id="IPR023395">
    <property type="entry name" value="MCP_dom_sf"/>
</dbReference>
<dbReference type="GO" id="GO:0006839">
    <property type="term" value="P:mitochondrial transport"/>
    <property type="evidence" value="ECO:0007669"/>
    <property type="project" value="TreeGrafter"/>
</dbReference>
<evidence type="ECO:0000256" key="3">
    <source>
        <dbReference type="ARBA" id="ARBA00022448"/>
    </source>
</evidence>
<feature type="region of interest" description="Disordered" evidence="10">
    <location>
        <begin position="1"/>
        <end position="38"/>
    </location>
</feature>
<evidence type="ECO:0000256" key="4">
    <source>
        <dbReference type="ARBA" id="ARBA00022692"/>
    </source>
</evidence>
<dbReference type="Gene3D" id="3.30.40.10">
    <property type="entry name" value="Zinc/RING finger domain, C3HC4 (zinc finger)"/>
    <property type="match status" value="1"/>
</dbReference>
<evidence type="ECO:0000256" key="6">
    <source>
        <dbReference type="ARBA" id="ARBA00022989"/>
    </source>
</evidence>
<comment type="caution">
    <text evidence="12">The sequence shown here is derived from an EMBL/GenBank/DDBJ whole genome shotgun (WGS) entry which is preliminary data.</text>
</comment>
<comment type="subcellular location">
    <subcellularLocation>
        <location evidence="1">Mitochondrion membrane</location>
        <topology evidence="1">Multi-pass membrane protein</topology>
    </subcellularLocation>
</comment>
<feature type="repeat" description="Solcar" evidence="9">
    <location>
        <begin position="508"/>
        <end position="596"/>
    </location>
</feature>
<dbReference type="PANTHER" id="PTHR45624:SF4">
    <property type="entry name" value="CONGESTED-LIKE TRACHEA PROTEIN-RELATED"/>
    <property type="match status" value="1"/>
</dbReference>
<dbReference type="PANTHER" id="PTHR45624">
    <property type="entry name" value="MITOCHONDRIAL BASIC AMINO ACIDS TRANSPORTER-RELATED"/>
    <property type="match status" value="1"/>
</dbReference>
<keyword evidence="7" id="KW-0496">Mitochondrion</keyword>
<dbReference type="InterPro" id="IPR018108">
    <property type="entry name" value="MCP_transmembrane"/>
</dbReference>
<dbReference type="Pfam" id="PF00153">
    <property type="entry name" value="Mito_carr"/>
    <property type="match status" value="3"/>
</dbReference>
<feature type="region of interest" description="Disordered" evidence="10">
    <location>
        <begin position="98"/>
        <end position="127"/>
    </location>
</feature>